<gene>
    <name evidence="8" type="ORF">EIY87_09090</name>
</gene>
<evidence type="ECO:0000256" key="5">
    <source>
        <dbReference type="PROSITE-ProRule" id="PRU01248"/>
    </source>
</evidence>
<comment type="similarity">
    <text evidence="1">Belongs to the 'phage' integrase family.</text>
</comment>
<evidence type="ECO:0000256" key="1">
    <source>
        <dbReference type="ARBA" id="ARBA00008857"/>
    </source>
</evidence>
<keyword evidence="4" id="KW-0233">DNA recombination</keyword>
<dbReference type="Proteomes" id="UP000267081">
    <property type="component" value="Unassembled WGS sequence"/>
</dbReference>
<protein>
    <submittedName>
        <fullName evidence="8">Integrase</fullName>
    </submittedName>
</protein>
<evidence type="ECO:0000313" key="8">
    <source>
        <dbReference type="EMBL" id="RSD21962.1"/>
    </source>
</evidence>
<keyword evidence="9" id="KW-1185">Reference proteome</keyword>
<sequence length="295" mass="33475">MPAVDLWALLESWRVHLRAERKSRQTIKSYTTGVTQYLEYCEREELPVAIARDAVVAFTADLLDQREATTAVARQLAVRQFSRWLVEEKELPEDVLLGLKAPSFDEKLTPRLTDEQCTALIKACKGSDFRDRRDEAIVRFMLEAIVRAGEVIGQTTDDFDLGRGVARVVGKGRRERLVPFSPQTARAIDRYQRMRRTHRLAETPRMWLGERGTGFGYQGLYSTLKWRAELAGIADFHPHLTRHTAAQRWRAAGGSEEGLMAVGGWKDRATMARYTRATTAQRALDEARGLNLGDL</sequence>
<proteinExistence type="inferred from homology"/>
<evidence type="ECO:0000256" key="4">
    <source>
        <dbReference type="ARBA" id="ARBA00023172"/>
    </source>
</evidence>
<comment type="caution">
    <text evidence="8">The sequence shown here is derived from an EMBL/GenBank/DDBJ whole genome shotgun (WGS) entry which is preliminary data.</text>
</comment>
<dbReference type="InterPro" id="IPR050090">
    <property type="entry name" value="Tyrosine_recombinase_XerCD"/>
</dbReference>
<organism evidence="8 9">
    <name type="scientific">Amycolatopsis eburnea</name>
    <dbReference type="NCBI Taxonomy" id="2267691"/>
    <lineage>
        <taxon>Bacteria</taxon>
        <taxon>Bacillati</taxon>
        <taxon>Actinomycetota</taxon>
        <taxon>Actinomycetes</taxon>
        <taxon>Pseudonocardiales</taxon>
        <taxon>Pseudonocardiaceae</taxon>
        <taxon>Amycolatopsis</taxon>
    </lineage>
</organism>
<accession>A0A427TFM7</accession>
<dbReference type="Gene3D" id="1.10.443.10">
    <property type="entry name" value="Intergrase catalytic core"/>
    <property type="match status" value="1"/>
</dbReference>
<keyword evidence="2" id="KW-0229">DNA integration</keyword>
<name>A0A427TFM7_9PSEU</name>
<evidence type="ECO:0000256" key="2">
    <source>
        <dbReference type="ARBA" id="ARBA00022908"/>
    </source>
</evidence>
<dbReference type="InterPro" id="IPR013762">
    <property type="entry name" value="Integrase-like_cat_sf"/>
</dbReference>
<reference evidence="8 9" key="1">
    <citation type="submission" date="2018-12" db="EMBL/GenBank/DDBJ databases">
        <title>Amycolatopsis eburnea sp. nov. actinomycete associate with arbuscular mycorrhiza fungal spore.</title>
        <authorList>
            <person name="Lumyong S."/>
            <person name="Chaiya L."/>
        </authorList>
    </citation>
    <scope>NUCLEOTIDE SEQUENCE [LARGE SCALE GENOMIC DNA]</scope>
    <source>
        <strain evidence="8 9">GLM-1</strain>
    </source>
</reference>
<dbReference type="GO" id="GO:0006310">
    <property type="term" value="P:DNA recombination"/>
    <property type="evidence" value="ECO:0007669"/>
    <property type="project" value="UniProtKB-KW"/>
</dbReference>
<dbReference type="OrthoDB" id="3183879at2"/>
<dbReference type="PROSITE" id="PS51898">
    <property type="entry name" value="TYR_RECOMBINASE"/>
    <property type="match status" value="1"/>
</dbReference>
<dbReference type="PROSITE" id="PS51900">
    <property type="entry name" value="CB"/>
    <property type="match status" value="1"/>
</dbReference>
<dbReference type="InterPro" id="IPR010998">
    <property type="entry name" value="Integrase_recombinase_N"/>
</dbReference>
<dbReference type="InterPro" id="IPR002104">
    <property type="entry name" value="Integrase_catalytic"/>
</dbReference>
<dbReference type="Pfam" id="PF00589">
    <property type="entry name" value="Phage_integrase"/>
    <property type="match status" value="1"/>
</dbReference>
<dbReference type="Gene3D" id="1.10.150.130">
    <property type="match status" value="1"/>
</dbReference>
<dbReference type="SUPFAM" id="SSF56349">
    <property type="entry name" value="DNA breaking-rejoining enzymes"/>
    <property type="match status" value="1"/>
</dbReference>
<evidence type="ECO:0000259" key="6">
    <source>
        <dbReference type="PROSITE" id="PS51898"/>
    </source>
</evidence>
<dbReference type="InterPro" id="IPR004107">
    <property type="entry name" value="Integrase_SAM-like_N"/>
</dbReference>
<keyword evidence="3 5" id="KW-0238">DNA-binding</keyword>
<dbReference type="PANTHER" id="PTHR30349:SF41">
    <property type="entry name" value="INTEGRASE_RECOMBINASE PROTEIN MJ0367-RELATED"/>
    <property type="match status" value="1"/>
</dbReference>
<evidence type="ECO:0000256" key="3">
    <source>
        <dbReference type="ARBA" id="ARBA00023125"/>
    </source>
</evidence>
<dbReference type="AlphaFoldDB" id="A0A427TFM7"/>
<dbReference type="CDD" id="cd00397">
    <property type="entry name" value="DNA_BRE_C"/>
    <property type="match status" value="1"/>
</dbReference>
<dbReference type="GO" id="GO:0003677">
    <property type="term" value="F:DNA binding"/>
    <property type="evidence" value="ECO:0007669"/>
    <property type="project" value="UniProtKB-UniRule"/>
</dbReference>
<dbReference type="EMBL" id="RSEC01000032">
    <property type="protein sequence ID" value="RSD21962.1"/>
    <property type="molecule type" value="Genomic_DNA"/>
</dbReference>
<dbReference type="InterPro" id="IPR011010">
    <property type="entry name" value="DNA_brk_join_enz"/>
</dbReference>
<dbReference type="RefSeq" id="WP_125307212.1">
    <property type="nucleotide sequence ID" value="NZ_RSEC01000032.1"/>
</dbReference>
<dbReference type="GO" id="GO:0015074">
    <property type="term" value="P:DNA integration"/>
    <property type="evidence" value="ECO:0007669"/>
    <property type="project" value="UniProtKB-KW"/>
</dbReference>
<evidence type="ECO:0000313" key="9">
    <source>
        <dbReference type="Proteomes" id="UP000267081"/>
    </source>
</evidence>
<feature type="domain" description="Tyr recombinase" evidence="6">
    <location>
        <begin position="107"/>
        <end position="288"/>
    </location>
</feature>
<dbReference type="PANTHER" id="PTHR30349">
    <property type="entry name" value="PHAGE INTEGRASE-RELATED"/>
    <property type="match status" value="1"/>
</dbReference>
<dbReference type="InterPro" id="IPR044068">
    <property type="entry name" value="CB"/>
</dbReference>
<feature type="domain" description="Core-binding (CB)" evidence="7">
    <location>
        <begin position="4"/>
        <end position="86"/>
    </location>
</feature>
<evidence type="ECO:0000259" key="7">
    <source>
        <dbReference type="PROSITE" id="PS51900"/>
    </source>
</evidence>
<dbReference type="Pfam" id="PF13495">
    <property type="entry name" value="Phage_int_SAM_4"/>
    <property type="match status" value="1"/>
</dbReference>